<evidence type="ECO:0000313" key="1">
    <source>
        <dbReference type="EMBL" id="CEK52102.1"/>
    </source>
</evidence>
<proteinExistence type="predicted"/>
<accession>A0A0B6Y6Z0</accession>
<protein>
    <submittedName>
        <fullName evidence="1">Uncharacterized protein</fullName>
    </submittedName>
</protein>
<reference evidence="1" key="1">
    <citation type="submission" date="2014-12" db="EMBL/GenBank/DDBJ databases">
        <title>Insight into the proteome of Arion vulgaris.</title>
        <authorList>
            <person name="Aradska J."/>
            <person name="Bulat T."/>
            <person name="Smidak R."/>
            <person name="Sarate P."/>
            <person name="Gangsoo J."/>
            <person name="Sialana F."/>
            <person name="Bilban M."/>
            <person name="Lubec G."/>
        </authorList>
    </citation>
    <scope>NUCLEOTIDE SEQUENCE</scope>
    <source>
        <tissue evidence="1">Skin</tissue>
    </source>
</reference>
<dbReference type="AlphaFoldDB" id="A0A0B6Y6Z0"/>
<gene>
    <name evidence="1" type="primary">ORF15493</name>
</gene>
<dbReference type="EMBL" id="HACG01005237">
    <property type="protein sequence ID" value="CEK52102.1"/>
    <property type="molecule type" value="Transcribed_RNA"/>
</dbReference>
<name>A0A0B6Y6Z0_9EUPU</name>
<sequence>ILFSPLWKKLLTMLKCPKMGMFLSGNATAGYSLITCSLVFDCKMLCPSG</sequence>
<feature type="non-terminal residue" evidence="1">
    <location>
        <position position="1"/>
    </location>
</feature>
<organism evidence="1">
    <name type="scientific">Arion vulgaris</name>
    <dbReference type="NCBI Taxonomy" id="1028688"/>
    <lineage>
        <taxon>Eukaryota</taxon>
        <taxon>Metazoa</taxon>
        <taxon>Spiralia</taxon>
        <taxon>Lophotrochozoa</taxon>
        <taxon>Mollusca</taxon>
        <taxon>Gastropoda</taxon>
        <taxon>Heterobranchia</taxon>
        <taxon>Euthyneura</taxon>
        <taxon>Panpulmonata</taxon>
        <taxon>Eupulmonata</taxon>
        <taxon>Stylommatophora</taxon>
        <taxon>Helicina</taxon>
        <taxon>Arionoidea</taxon>
        <taxon>Arionidae</taxon>
        <taxon>Arion</taxon>
    </lineage>
</organism>